<dbReference type="Proteomes" id="UP000251166">
    <property type="component" value="Chromosome"/>
</dbReference>
<feature type="domain" description="Beta-lactamase-related" evidence="1">
    <location>
        <begin position="75"/>
        <end position="377"/>
    </location>
</feature>
<dbReference type="Pfam" id="PF00144">
    <property type="entry name" value="Beta-lactamase"/>
    <property type="match status" value="1"/>
</dbReference>
<accession>A0A2Z4YH31</accession>
<dbReference type="InterPro" id="IPR001466">
    <property type="entry name" value="Beta-lactam-related"/>
</dbReference>
<dbReference type="SUPFAM" id="SSF56601">
    <property type="entry name" value="beta-lactamase/transpeptidase-like"/>
    <property type="match status" value="1"/>
</dbReference>
<evidence type="ECO:0000313" key="3">
    <source>
        <dbReference type="Proteomes" id="UP000251166"/>
    </source>
</evidence>
<dbReference type="PANTHER" id="PTHR43283:SF7">
    <property type="entry name" value="BETA-LACTAMASE-RELATED DOMAIN-CONTAINING PROTEIN"/>
    <property type="match status" value="1"/>
</dbReference>
<proteinExistence type="predicted"/>
<dbReference type="EMBL" id="CP030760">
    <property type="protein sequence ID" value="AXA39425.1"/>
    <property type="molecule type" value="Genomic_DNA"/>
</dbReference>
<dbReference type="PANTHER" id="PTHR43283">
    <property type="entry name" value="BETA-LACTAMASE-RELATED"/>
    <property type="match status" value="1"/>
</dbReference>
<reference evidence="2 3" key="1">
    <citation type="submission" date="2018-07" db="EMBL/GenBank/DDBJ databases">
        <title>Rhizobium leguminosarum strain:ATCC 14479 Genome sequencing and assembly.</title>
        <authorList>
            <person name="Chakraborty R."/>
        </authorList>
    </citation>
    <scope>NUCLEOTIDE SEQUENCE [LARGE SCALE GENOMIC DNA]</scope>
    <source>
        <strain evidence="2 3">ATCC 14479</strain>
    </source>
</reference>
<dbReference type="InterPro" id="IPR012338">
    <property type="entry name" value="Beta-lactam/transpept-like"/>
</dbReference>
<evidence type="ECO:0000313" key="2">
    <source>
        <dbReference type="EMBL" id="AXA39425.1"/>
    </source>
</evidence>
<name>A0A2Z4YH31_RHILE</name>
<dbReference type="Gene3D" id="3.40.710.10">
    <property type="entry name" value="DD-peptidase/beta-lactamase superfamily"/>
    <property type="match status" value="1"/>
</dbReference>
<gene>
    <name evidence="2" type="ORF">DLJ82_1824</name>
</gene>
<dbReference type="InterPro" id="IPR050789">
    <property type="entry name" value="Diverse_Enzym_Activities"/>
</dbReference>
<dbReference type="RefSeq" id="WP_162710284.1">
    <property type="nucleotide sequence ID" value="NZ_CP030760.1"/>
</dbReference>
<sequence>MNVWFRTIPAIALSTLVSFSSPTAKELEKNLPIHPPLSHSSIEPLQNHPSGIRVFCTIETRCDLDEFVRKTGVCAFFVIKGRTTRIEEYRGTDTCEKGKNGPYKLYGIASMAKSLTSTLVGQVLAERYHLRTREQFERIMTRKLGSFLTLPHRMKLADGYAQVSMDDLLSMRSNIQWRESGSPWLLSDEVYYQDQVRVPPRKQNLIGFASRYRLARQPRSQFNYSALDVAMAIAVVKDLSPARPPLKQFERGIWAMIGAAHEASWNVDIDGDPSGPCCFRARIDDLARFGRFALEKGHGNGVPAAWFDLATAPLKDRFHGLDNESDPADPSCELGYGYYWWLRRDRPDYFAFGRFGQFIHVYPEDDVVIVQLSDWRTVPADKHVRCITLKSHDAIVRRLRS</sequence>
<dbReference type="AlphaFoldDB" id="A0A2Z4YH31"/>
<organism evidence="2 3">
    <name type="scientific">Rhizobium leguminosarum</name>
    <dbReference type="NCBI Taxonomy" id="384"/>
    <lineage>
        <taxon>Bacteria</taxon>
        <taxon>Pseudomonadati</taxon>
        <taxon>Pseudomonadota</taxon>
        <taxon>Alphaproteobacteria</taxon>
        <taxon>Hyphomicrobiales</taxon>
        <taxon>Rhizobiaceae</taxon>
        <taxon>Rhizobium/Agrobacterium group</taxon>
        <taxon>Rhizobium</taxon>
    </lineage>
</organism>
<evidence type="ECO:0000259" key="1">
    <source>
        <dbReference type="Pfam" id="PF00144"/>
    </source>
</evidence>
<protein>
    <submittedName>
        <fullName evidence="2">Beta-lactamase family protein</fullName>
    </submittedName>
</protein>